<dbReference type="OrthoDB" id="7619808at2"/>
<proteinExistence type="predicted"/>
<name>A0A1H2SSQ0_9RHOB</name>
<evidence type="ECO:0000313" key="3">
    <source>
        <dbReference type="Proteomes" id="UP000199441"/>
    </source>
</evidence>
<organism evidence="2 3">
    <name type="scientific">Litoreibacter albidus</name>
    <dbReference type="NCBI Taxonomy" id="670155"/>
    <lineage>
        <taxon>Bacteria</taxon>
        <taxon>Pseudomonadati</taxon>
        <taxon>Pseudomonadota</taxon>
        <taxon>Alphaproteobacteria</taxon>
        <taxon>Rhodobacterales</taxon>
        <taxon>Roseobacteraceae</taxon>
        <taxon>Litoreibacter</taxon>
    </lineage>
</organism>
<dbReference type="EMBL" id="FNOI01000001">
    <property type="protein sequence ID" value="SDW34693.1"/>
    <property type="molecule type" value="Genomic_DNA"/>
</dbReference>
<dbReference type="Proteomes" id="UP000199441">
    <property type="component" value="Unassembled WGS sequence"/>
</dbReference>
<evidence type="ECO:0000259" key="1">
    <source>
        <dbReference type="Pfam" id="PF08818"/>
    </source>
</evidence>
<dbReference type="AlphaFoldDB" id="A0A1H2SSQ0"/>
<feature type="domain" description="YdhG-like" evidence="1">
    <location>
        <begin position="8"/>
        <end position="102"/>
    </location>
</feature>
<evidence type="ECO:0000313" key="2">
    <source>
        <dbReference type="EMBL" id="SDW34693.1"/>
    </source>
</evidence>
<dbReference type="Pfam" id="PF08818">
    <property type="entry name" value="DUF1801"/>
    <property type="match status" value="1"/>
</dbReference>
<sequence length="106" mass="12000">MDKSVKAQITQELSEIILDVMPDAALLDKYGGIIVERIAGEPKTHCCGYFIYAQHVSLEFSSGVLLPDPDNILEGRGKLRRHIKLMNSQDLQTKQCRHFLEQVAKF</sequence>
<keyword evidence="3" id="KW-1185">Reference proteome</keyword>
<dbReference type="InterPro" id="IPR014922">
    <property type="entry name" value="YdhG-like"/>
</dbReference>
<dbReference type="RefSeq" id="WP_089945065.1">
    <property type="nucleotide sequence ID" value="NZ_FNOI01000001.1"/>
</dbReference>
<protein>
    <recommendedName>
        <fullName evidence="1">YdhG-like domain-containing protein</fullName>
    </recommendedName>
</protein>
<dbReference type="SUPFAM" id="SSF159888">
    <property type="entry name" value="YdhG-like"/>
    <property type="match status" value="1"/>
</dbReference>
<gene>
    <name evidence="2" type="ORF">SAMN04488001_0926</name>
</gene>
<accession>A0A1H2SSQ0</accession>
<reference evidence="3" key="1">
    <citation type="submission" date="2016-10" db="EMBL/GenBank/DDBJ databases">
        <authorList>
            <person name="Varghese N."/>
            <person name="Submissions S."/>
        </authorList>
    </citation>
    <scope>NUCLEOTIDE SEQUENCE [LARGE SCALE GENOMIC DNA]</scope>
    <source>
        <strain evidence="3">DSM 26922</strain>
    </source>
</reference>
<dbReference type="STRING" id="670155.SAMN04488001_0926"/>